<dbReference type="PANTHER" id="PTHR47618">
    <property type="entry name" value="BIFUNCTIONAL OLIGORIBONUCLEASE AND PAP PHOSPHATASE NRNA"/>
    <property type="match status" value="1"/>
</dbReference>
<dbReference type="PANTHER" id="PTHR47618:SF1">
    <property type="entry name" value="BIFUNCTIONAL OLIGORIBONUCLEASE AND PAP PHOSPHATASE NRNA"/>
    <property type="match status" value="1"/>
</dbReference>
<feature type="domain" description="DDH" evidence="1">
    <location>
        <begin position="22"/>
        <end position="160"/>
    </location>
</feature>
<accession>A0A382PA92</accession>
<evidence type="ECO:0000313" key="2">
    <source>
        <dbReference type="EMBL" id="SVC68862.1"/>
    </source>
</evidence>
<dbReference type="Gene3D" id="3.90.1640.10">
    <property type="entry name" value="inorganic pyrophosphatase (n-terminal core)"/>
    <property type="match status" value="1"/>
</dbReference>
<feature type="non-terminal residue" evidence="2">
    <location>
        <position position="1"/>
    </location>
</feature>
<reference evidence="2" key="1">
    <citation type="submission" date="2018-05" db="EMBL/GenBank/DDBJ databases">
        <authorList>
            <person name="Lanie J.A."/>
            <person name="Ng W.-L."/>
            <person name="Kazmierczak K.M."/>
            <person name="Andrzejewski T.M."/>
            <person name="Davidsen T.M."/>
            <person name="Wayne K.J."/>
            <person name="Tettelin H."/>
            <person name="Glass J.I."/>
            <person name="Rusch D."/>
            <person name="Podicherti R."/>
            <person name="Tsui H.-C.T."/>
            <person name="Winkler M.E."/>
        </authorList>
    </citation>
    <scope>NUCLEOTIDE SEQUENCE</scope>
</reference>
<protein>
    <recommendedName>
        <fullName evidence="1">DDH domain-containing protein</fullName>
    </recommendedName>
</protein>
<name>A0A382PA92_9ZZZZ</name>
<dbReference type="SUPFAM" id="SSF64182">
    <property type="entry name" value="DHH phosphoesterases"/>
    <property type="match status" value="1"/>
</dbReference>
<feature type="non-terminal residue" evidence="2">
    <location>
        <position position="224"/>
    </location>
</feature>
<dbReference type="InterPro" id="IPR001667">
    <property type="entry name" value="DDH_dom"/>
</dbReference>
<dbReference type="AlphaFoldDB" id="A0A382PA92"/>
<evidence type="ECO:0000259" key="1">
    <source>
        <dbReference type="Pfam" id="PF01368"/>
    </source>
</evidence>
<sequence>VKRRLKIIDKIIRAIKGSSTFAIGGHMRPDGDCIGSQLAVAYALKNLGKKVTVFNQDEMPEKLAFLDPKKIVTGPRKTRHYDCVIVTDCASYERMGTICDSVSRRDLLINIDHHGSNSRYGDINWVDPKSASSGELVFQLFKQAKWPITPQIADCLFTAISTDTGSFQYATTRPSTYLTAAELVERGANLSRICEEVYQSYPLSRVKLQRHMYNSFKIIENNQI</sequence>
<proteinExistence type="predicted"/>
<dbReference type="EMBL" id="UINC01105146">
    <property type="protein sequence ID" value="SVC68862.1"/>
    <property type="molecule type" value="Genomic_DNA"/>
</dbReference>
<dbReference type="Pfam" id="PF01368">
    <property type="entry name" value="DHH"/>
    <property type="match status" value="1"/>
</dbReference>
<dbReference type="InterPro" id="IPR038763">
    <property type="entry name" value="DHH_sf"/>
</dbReference>
<dbReference type="InterPro" id="IPR051319">
    <property type="entry name" value="Oligoribo/pAp-PDE_c-di-AMP_PDE"/>
</dbReference>
<organism evidence="2">
    <name type="scientific">marine metagenome</name>
    <dbReference type="NCBI Taxonomy" id="408172"/>
    <lineage>
        <taxon>unclassified sequences</taxon>
        <taxon>metagenomes</taxon>
        <taxon>ecological metagenomes</taxon>
    </lineage>
</organism>
<gene>
    <name evidence="2" type="ORF">METZ01_LOCUS321716</name>
</gene>